<protein>
    <recommendedName>
        <fullName evidence="3">N-acetyltransferase domain-containing protein</fullName>
    </recommendedName>
</protein>
<dbReference type="EMBL" id="MZNU01000217">
    <property type="protein sequence ID" value="OWP02750.1"/>
    <property type="molecule type" value="Genomic_DNA"/>
</dbReference>
<dbReference type="InParanoid" id="A0A218Z578"/>
<dbReference type="InterPro" id="IPR052523">
    <property type="entry name" value="Trichothecene_AcTrans"/>
</dbReference>
<evidence type="ECO:0008006" key="3">
    <source>
        <dbReference type="Google" id="ProtNLM"/>
    </source>
</evidence>
<dbReference type="AlphaFoldDB" id="A0A218Z578"/>
<dbReference type="OrthoDB" id="410198at2759"/>
<dbReference type="Proteomes" id="UP000242519">
    <property type="component" value="Unassembled WGS sequence"/>
</dbReference>
<dbReference type="InterPro" id="IPR016181">
    <property type="entry name" value="Acyl_CoA_acyltransferase"/>
</dbReference>
<organism evidence="1 2">
    <name type="scientific">Diplocarpon coronariae</name>
    <dbReference type="NCBI Taxonomy" id="2795749"/>
    <lineage>
        <taxon>Eukaryota</taxon>
        <taxon>Fungi</taxon>
        <taxon>Dikarya</taxon>
        <taxon>Ascomycota</taxon>
        <taxon>Pezizomycotina</taxon>
        <taxon>Leotiomycetes</taxon>
        <taxon>Helotiales</taxon>
        <taxon>Drepanopezizaceae</taxon>
        <taxon>Diplocarpon</taxon>
    </lineage>
</organism>
<gene>
    <name evidence="1" type="ORF">B2J93_88</name>
</gene>
<evidence type="ECO:0000313" key="1">
    <source>
        <dbReference type="EMBL" id="OWP02750.1"/>
    </source>
</evidence>
<name>A0A218Z578_9HELO</name>
<accession>A0A218Z578</accession>
<comment type="caution">
    <text evidence="1">The sequence shown here is derived from an EMBL/GenBank/DDBJ whole genome shotgun (WGS) entry which is preliminary data.</text>
</comment>
<dbReference type="SUPFAM" id="SSF55729">
    <property type="entry name" value="Acyl-CoA N-acyltransferases (Nat)"/>
    <property type="match status" value="1"/>
</dbReference>
<dbReference type="STRING" id="503106.A0A218Z578"/>
<reference evidence="1 2" key="1">
    <citation type="submission" date="2017-04" db="EMBL/GenBank/DDBJ databases">
        <title>Draft genome sequence of Marssonina coronaria NL1: causal agent of apple blotch.</title>
        <authorList>
            <person name="Cheng Q."/>
        </authorList>
    </citation>
    <scope>NUCLEOTIDE SEQUENCE [LARGE SCALE GENOMIC DNA]</scope>
    <source>
        <strain evidence="1 2">NL1</strain>
    </source>
</reference>
<dbReference type="CDD" id="cd04301">
    <property type="entry name" value="NAT_SF"/>
    <property type="match status" value="1"/>
</dbReference>
<dbReference type="PANTHER" id="PTHR42791:SF1">
    <property type="entry name" value="N-ACETYLTRANSFERASE DOMAIN-CONTAINING PROTEIN"/>
    <property type="match status" value="1"/>
</dbReference>
<dbReference type="PANTHER" id="PTHR42791">
    <property type="entry name" value="GNAT FAMILY ACETYLTRANSFERASE"/>
    <property type="match status" value="1"/>
</dbReference>
<dbReference type="Gene3D" id="3.40.630.30">
    <property type="match status" value="1"/>
</dbReference>
<keyword evidence="2" id="KW-1185">Reference proteome</keyword>
<evidence type="ECO:0000313" key="2">
    <source>
        <dbReference type="Proteomes" id="UP000242519"/>
    </source>
</evidence>
<proteinExistence type="predicted"/>
<sequence>MAQNNNSHSSTTLLEKKRSLSPSEEDVRVLSIAEYEEAATCLAEAFAVDDVARYFIDTPDMVNYSEEFKYNMHCDILRYITAAHCYKGIVTTIGPNYDAVALWMPPGKNADDLWTILRSGMWRLWYKLSSEGRKRFYDEFLPLLHDTKHDVMGDRDDDSYYLVYLGSKPSARGKGYAKKLIEHMTAIASLPFFFPQKRRATYLESSAANNLPYYVKFGFEHVTDIELKRGSKPVKLHIMVREPLGVAEGSKHLEIKQTVKVRTLSVSSE</sequence>